<dbReference type="EMBL" id="DSYQ01000009">
    <property type="protein sequence ID" value="HGT71088.1"/>
    <property type="molecule type" value="Genomic_DNA"/>
</dbReference>
<gene>
    <name evidence="2" type="ORF">ENT43_02390</name>
</gene>
<protein>
    <submittedName>
        <fullName evidence="2">Fic family protein</fullName>
    </submittedName>
</protein>
<dbReference type="AlphaFoldDB" id="A0A7C4M0W9"/>
<accession>A0A7C4M0W9</accession>
<dbReference type="InterPro" id="IPR003812">
    <property type="entry name" value="Fido"/>
</dbReference>
<proteinExistence type="predicted"/>
<dbReference type="Pfam" id="PF02661">
    <property type="entry name" value="Fic"/>
    <property type="match status" value="1"/>
</dbReference>
<evidence type="ECO:0000313" key="2">
    <source>
        <dbReference type="EMBL" id="HGT71088.1"/>
    </source>
</evidence>
<organism evidence="2">
    <name type="scientific">candidate division CPR3 bacterium</name>
    <dbReference type="NCBI Taxonomy" id="2268181"/>
    <lineage>
        <taxon>Bacteria</taxon>
        <taxon>Bacteria division CPR3</taxon>
    </lineage>
</organism>
<name>A0A7C4M0W9_UNCC3</name>
<comment type="caution">
    <text evidence="2">The sequence shown here is derived from an EMBL/GenBank/DDBJ whole genome shotgun (WGS) entry which is preliminary data.</text>
</comment>
<dbReference type="PROSITE" id="PS51459">
    <property type="entry name" value="FIDO"/>
    <property type="match status" value="1"/>
</dbReference>
<evidence type="ECO:0000259" key="1">
    <source>
        <dbReference type="PROSITE" id="PS51459"/>
    </source>
</evidence>
<dbReference type="InterPro" id="IPR053737">
    <property type="entry name" value="Type_II_TA_Toxin"/>
</dbReference>
<reference evidence="2" key="1">
    <citation type="journal article" date="2020" name="mSystems">
        <title>Genome- and Community-Level Interaction Insights into Carbon Utilization and Element Cycling Functions of Hydrothermarchaeota in Hydrothermal Sediment.</title>
        <authorList>
            <person name="Zhou Z."/>
            <person name="Liu Y."/>
            <person name="Xu W."/>
            <person name="Pan J."/>
            <person name="Luo Z.H."/>
            <person name="Li M."/>
        </authorList>
    </citation>
    <scope>NUCLEOTIDE SEQUENCE [LARGE SCALE GENOMIC DNA]</scope>
    <source>
        <strain evidence="2">SpSt-579</strain>
    </source>
</reference>
<feature type="domain" description="Fido" evidence="1">
    <location>
        <begin position="4"/>
        <end position="117"/>
    </location>
</feature>
<dbReference type="Gene3D" id="1.20.120.1870">
    <property type="entry name" value="Fic/DOC protein, Fido domain"/>
    <property type="match status" value="1"/>
</dbReference>
<sequence length="125" mass="14306">MNYLSPQELLFIHYRLTEEMNGIQGIQNLSILKKLAKYVHNNEIFPDKFSKASALLFGIAKKKPFRDLNKQSAALITKIFLSLNKATLHLESQALSEFLKDKLEKATIEEIKKAIVDNSTNLEKQ</sequence>